<comment type="caution">
    <text evidence="1">The sequence shown here is derived from an EMBL/GenBank/DDBJ whole genome shotgun (WGS) entry which is preliminary data.</text>
</comment>
<reference evidence="1 2" key="1">
    <citation type="submission" date="2016-05" db="EMBL/GenBank/DDBJ databases">
        <title>Microbial solvent formation.</title>
        <authorList>
            <person name="Poehlein A."/>
            <person name="Montoya Solano J.D."/>
            <person name="Flitsch S."/>
            <person name="Krabben P."/>
            <person name="Duerre P."/>
            <person name="Daniel R."/>
        </authorList>
    </citation>
    <scope>NUCLEOTIDE SEQUENCE [LARGE SCALE GENOMIC DNA]</scope>
    <source>
        <strain evidence="1 2">L1-8</strain>
    </source>
</reference>
<dbReference type="Proteomes" id="UP000191154">
    <property type="component" value="Unassembled WGS sequence"/>
</dbReference>
<name>A0A1S8MY42_CLOSA</name>
<evidence type="ECO:0000313" key="1">
    <source>
        <dbReference type="EMBL" id="OOM09084.1"/>
    </source>
</evidence>
<dbReference type="EMBL" id="LZYZ01000007">
    <property type="protein sequence ID" value="OOM09084.1"/>
    <property type="molecule type" value="Genomic_DNA"/>
</dbReference>
<proteinExistence type="predicted"/>
<dbReference type="RefSeq" id="WP_077866432.1">
    <property type="nucleotide sequence ID" value="NZ_LZYZ01000007.1"/>
</dbReference>
<evidence type="ECO:0000313" key="2">
    <source>
        <dbReference type="Proteomes" id="UP000191154"/>
    </source>
</evidence>
<accession>A0A1S8MY42</accession>
<evidence type="ECO:0008006" key="3">
    <source>
        <dbReference type="Google" id="ProtNLM"/>
    </source>
</evidence>
<gene>
    <name evidence="1" type="ORF">CLOSAC_33640</name>
</gene>
<protein>
    <recommendedName>
        <fullName evidence="3">Nudix hydrolase domain-containing protein</fullName>
    </recommendedName>
</protein>
<sequence length="128" mass="14954">MMNFTGCTLLIKDDFGNILVLKKKVKKGQKEIWSLLTQKIKGKESNEKCINKSVNKILKTIVFDLKQFNEYVIDSENNEGIKVYLGDLKGKFVLDKSYDEAKWINKNDLDGYEFDEIDKKIIVDYYNL</sequence>
<dbReference type="AlphaFoldDB" id="A0A1S8MY42"/>
<dbReference type="STRING" id="169679.CSACC_25780"/>
<dbReference type="Gene3D" id="3.90.79.10">
    <property type="entry name" value="Nucleoside Triphosphate Pyrophosphohydrolase"/>
    <property type="match status" value="1"/>
</dbReference>
<organism evidence="1 2">
    <name type="scientific">Clostridium saccharobutylicum</name>
    <dbReference type="NCBI Taxonomy" id="169679"/>
    <lineage>
        <taxon>Bacteria</taxon>
        <taxon>Bacillati</taxon>
        <taxon>Bacillota</taxon>
        <taxon>Clostridia</taxon>
        <taxon>Eubacteriales</taxon>
        <taxon>Clostridiaceae</taxon>
        <taxon>Clostridium</taxon>
    </lineage>
</organism>